<evidence type="ECO:0000313" key="1">
    <source>
        <dbReference type="EMBL" id="KAJ6829248.1"/>
    </source>
</evidence>
<name>A0AAX6GLV5_IRIPA</name>
<protein>
    <submittedName>
        <fullName evidence="1">Regulatory-associated protein of TOR 2 isoform X1</fullName>
    </submittedName>
</protein>
<keyword evidence="2" id="KW-1185">Reference proteome</keyword>
<gene>
    <name evidence="1" type="ORF">M6B38_360580</name>
</gene>
<comment type="caution">
    <text evidence="1">The sequence shown here is derived from an EMBL/GenBank/DDBJ whole genome shotgun (WGS) entry which is preliminary data.</text>
</comment>
<dbReference type="Proteomes" id="UP001140949">
    <property type="component" value="Unassembled WGS sequence"/>
</dbReference>
<organism evidence="1 2">
    <name type="scientific">Iris pallida</name>
    <name type="common">Sweet iris</name>
    <dbReference type="NCBI Taxonomy" id="29817"/>
    <lineage>
        <taxon>Eukaryota</taxon>
        <taxon>Viridiplantae</taxon>
        <taxon>Streptophyta</taxon>
        <taxon>Embryophyta</taxon>
        <taxon>Tracheophyta</taxon>
        <taxon>Spermatophyta</taxon>
        <taxon>Magnoliopsida</taxon>
        <taxon>Liliopsida</taxon>
        <taxon>Asparagales</taxon>
        <taxon>Iridaceae</taxon>
        <taxon>Iridoideae</taxon>
        <taxon>Irideae</taxon>
        <taxon>Iris</taxon>
    </lineage>
</organism>
<dbReference type="EMBL" id="JANAVB010018993">
    <property type="protein sequence ID" value="KAJ6829248.1"/>
    <property type="molecule type" value="Genomic_DNA"/>
</dbReference>
<proteinExistence type="predicted"/>
<evidence type="ECO:0000313" key="2">
    <source>
        <dbReference type="Proteomes" id="UP001140949"/>
    </source>
</evidence>
<reference evidence="1" key="1">
    <citation type="journal article" date="2023" name="GigaByte">
        <title>Genome assembly of the bearded iris, Iris pallida Lam.</title>
        <authorList>
            <person name="Bruccoleri R.E."/>
            <person name="Oakeley E.J."/>
            <person name="Faust A.M.E."/>
            <person name="Altorfer M."/>
            <person name="Dessus-Babus S."/>
            <person name="Burckhardt D."/>
            <person name="Oertli M."/>
            <person name="Naumann U."/>
            <person name="Petersen F."/>
            <person name="Wong J."/>
        </authorList>
    </citation>
    <scope>NUCLEOTIDE SEQUENCE</scope>
    <source>
        <strain evidence="1">GSM-AAB239-AS_SAM_17_03QT</strain>
    </source>
</reference>
<reference evidence="1" key="2">
    <citation type="submission" date="2023-04" db="EMBL/GenBank/DDBJ databases">
        <authorList>
            <person name="Bruccoleri R.E."/>
            <person name="Oakeley E.J."/>
            <person name="Faust A.-M."/>
            <person name="Dessus-Babus S."/>
            <person name="Altorfer M."/>
            <person name="Burckhardt D."/>
            <person name="Oertli M."/>
            <person name="Naumann U."/>
            <person name="Petersen F."/>
            <person name="Wong J."/>
        </authorList>
    </citation>
    <scope>NUCLEOTIDE SEQUENCE</scope>
    <source>
        <strain evidence="1">GSM-AAB239-AS_SAM_17_03QT</strain>
        <tissue evidence="1">Leaf</tissue>
    </source>
</reference>
<sequence length="44" mass="5426">MKLPREVFFFWFCCRSLLHDFLDHSLIDRIPGRQNDRKKRFLGS</sequence>
<dbReference type="AlphaFoldDB" id="A0AAX6GLV5"/>
<accession>A0AAX6GLV5</accession>